<protein>
    <recommendedName>
        <fullName evidence="3">histidine kinase</fullName>
        <ecNumber evidence="3">2.7.13.3</ecNumber>
    </recommendedName>
</protein>
<dbReference type="InterPro" id="IPR013655">
    <property type="entry name" value="PAS_fold_3"/>
</dbReference>
<dbReference type="SMART" id="SM00388">
    <property type="entry name" value="HisKA"/>
    <property type="match status" value="1"/>
</dbReference>
<dbReference type="CDD" id="cd00130">
    <property type="entry name" value="PAS"/>
    <property type="match status" value="1"/>
</dbReference>
<dbReference type="SMART" id="SM00387">
    <property type="entry name" value="HATPase_c"/>
    <property type="match status" value="1"/>
</dbReference>
<dbReference type="InterPro" id="IPR001610">
    <property type="entry name" value="PAC"/>
</dbReference>
<evidence type="ECO:0000256" key="9">
    <source>
        <dbReference type="ARBA" id="ARBA00022737"/>
    </source>
</evidence>
<reference evidence="16 17" key="1">
    <citation type="submission" date="2016-10" db="EMBL/GenBank/DDBJ databases">
        <title>Draft Genome sequence of Roseomonas sp. strain M3.</title>
        <authorList>
            <person name="Subhash Y."/>
            <person name="Lee S."/>
        </authorList>
    </citation>
    <scope>NUCLEOTIDE SEQUENCE [LARGE SCALE GENOMIC DNA]</scope>
    <source>
        <strain evidence="16 17">M3</strain>
    </source>
</reference>
<dbReference type="InterPro" id="IPR003661">
    <property type="entry name" value="HisK_dim/P_dom"/>
</dbReference>
<keyword evidence="6" id="KW-0597">Phosphoprotein</keyword>
<feature type="domain" description="PAC" evidence="15">
    <location>
        <begin position="92"/>
        <end position="144"/>
    </location>
</feature>
<dbReference type="PROSITE" id="PS50109">
    <property type="entry name" value="HIS_KIN"/>
    <property type="match status" value="1"/>
</dbReference>
<dbReference type="Pfam" id="PF08447">
    <property type="entry name" value="PAS_3"/>
    <property type="match status" value="1"/>
</dbReference>
<dbReference type="SUPFAM" id="SSF55785">
    <property type="entry name" value="PYP-like sensor domain (PAS domain)"/>
    <property type="match status" value="1"/>
</dbReference>
<dbReference type="NCBIfam" id="TIGR00229">
    <property type="entry name" value="sensory_box"/>
    <property type="match status" value="1"/>
</dbReference>
<evidence type="ECO:0000313" key="17">
    <source>
        <dbReference type="Proteomes" id="UP000188879"/>
    </source>
</evidence>
<proteinExistence type="predicted"/>
<keyword evidence="9" id="KW-0677">Repeat</keyword>
<keyword evidence="7" id="KW-0808">Transferase</keyword>
<accession>A0A1V2H0D8</accession>
<dbReference type="InterPro" id="IPR036890">
    <property type="entry name" value="HATPase_C_sf"/>
</dbReference>
<dbReference type="PROSITE" id="PS50113">
    <property type="entry name" value="PAC"/>
    <property type="match status" value="1"/>
</dbReference>
<evidence type="ECO:0000259" key="15">
    <source>
        <dbReference type="PROSITE" id="PS50113"/>
    </source>
</evidence>
<dbReference type="PANTHER" id="PTHR43065:SF42">
    <property type="entry name" value="TWO-COMPONENT SENSOR PPRA"/>
    <property type="match status" value="1"/>
</dbReference>
<evidence type="ECO:0000256" key="1">
    <source>
        <dbReference type="ARBA" id="ARBA00000085"/>
    </source>
</evidence>
<keyword evidence="13" id="KW-0175">Coiled coil</keyword>
<dbReference type="InterPro" id="IPR003594">
    <property type="entry name" value="HATPase_dom"/>
</dbReference>
<name>A0A1V2H0D8_9PROT</name>
<evidence type="ECO:0000256" key="12">
    <source>
        <dbReference type="ARBA" id="ARBA00023136"/>
    </source>
</evidence>
<dbReference type="GO" id="GO:0000155">
    <property type="term" value="F:phosphorelay sensor kinase activity"/>
    <property type="evidence" value="ECO:0007669"/>
    <property type="project" value="InterPro"/>
</dbReference>
<dbReference type="Gene3D" id="2.10.70.100">
    <property type="match status" value="1"/>
</dbReference>
<dbReference type="InterPro" id="IPR004358">
    <property type="entry name" value="Sig_transdc_His_kin-like_C"/>
</dbReference>
<dbReference type="SUPFAM" id="SSF47384">
    <property type="entry name" value="Homodimeric domain of signal transducing histidine kinase"/>
    <property type="match status" value="1"/>
</dbReference>
<evidence type="ECO:0000256" key="3">
    <source>
        <dbReference type="ARBA" id="ARBA00012438"/>
    </source>
</evidence>
<dbReference type="FunFam" id="2.10.70.100:FF:000001">
    <property type="entry name" value="Sensory transduction histidine kinase"/>
    <property type="match status" value="1"/>
</dbReference>
<evidence type="ECO:0000256" key="4">
    <source>
        <dbReference type="ARBA" id="ARBA00022475"/>
    </source>
</evidence>
<keyword evidence="17" id="KW-1185">Reference proteome</keyword>
<evidence type="ECO:0000256" key="5">
    <source>
        <dbReference type="ARBA" id="ARBA00022519"/>
    </source>
</evidence>
<dbReference type="InterPro" id="IPR036097">
    <property type="entry name" value="HisK_dim/P_sf"/>
</dbReference>
<evidence type="ECO:0000259" key="14">
    <source>
        <dbReference type="PROSITE" id="PS50109"/>
    </source>
</evidence>
<dbReference type="GO" id="GO:0005886">
    <property type="term" value="C:plasma membrane"/>
    <property type="evidence" value="ECO:0007669"/>
    <property type="project" value="UniProtKB-SubCell"/>
</dbReference>
<dbReference type="InterPro" id="IPR005467">
    <property type="entry name" value="His_kinase_dom"/>
</dbReference>
<gene>
    <name evidence="16" type="ORF">BKE38_15975</name>
</gene>
<dbReference type="GO" id="GO:0000166">
    <property type="term" value="F:nucleotide binding"/>
    <property type="evidence" value="ECO:0007669"/>
    <property type="project" value="UniProtKB-KW"/>
</dbReference>
<comment type="subcellular location">
    <subcellularLocation>
        <location evidence="2">Cell inner membrane</location>
        <topology evidence="2">Multi-pass membrane protein</topology>
    </subcellularLocation>
</comment>
<dbReference type="EC" id="2.7.13.3" evidence="3"/>
<dbReference type="InterPro" id="IPR035965">
    <property type="entry name" value="PAS-like_dom_sf"/>
</dbReference>
<evidence type="ECO:0000313" key="16">
    <source>
        <dbReference type="EMBL" id="ONG51583.1"/>
    </source>
</evidence>
<evidence type="ECO:0000256" key="7">
    <source>
        <dbReference type="ARBA" id="ARBA00022679"/>
    </source>
</evidence>
<feature type="coiled-coil region" evidence="13">
    <location>
        <begin position="132"/>
        <end position="173"/>
    </location>
</feature>
<comment type="caution">
    <text evidence="16">The sequence shown here is derived from an EMBL/GenBank/DDBJ whole genome shotgun (WGS) entry which is preliminary data.</text>
</comment>
<organism evidence="16 17">
    <name type="scientific">Teichococcus deserti</name>
    <dbReference type="NCBI Taxonomy" id="1817963"/>
    <lineage>
        <taxon>Bacteria</taxon>
        <taxon>Pseudomonadati</taxon>
        <taxon>Pseudomonadota</taxon>
        <taxon>Alphaproteobacteria</taxon>
        <taxon>Acetobacterales</taxon>
        <taxon>Roseomonadaceae</taxon>
        <taxon>Roseomonas</taxon>
    </lineage>
</organism>
<dbReference type="InterPro" id="IPR000014">
    <property type="entry name" value="PAS"/>
</dbReference>
<dbReference type="Gene3D" id="3.30.565.10">
    <property type="entry name" value="Histidine kinase-like ATPase, C-terminal domain"/>
    <property type="match status" value="1"/>
</dbReference>
<keyword evidence="11" id="KW-1133">Transmembrane helix</keyword>
<dbReference type="Pfam" id="PF02518">
    <property type="entry name" value="HATPase_c"/>
    <property type="match status" value="1"/>
</dbReference>
<keyword evidence="8" id="KW-0812">Transmembrane</keyword>
<sequence>MTEASRLQSALAASEARLRRVQRIGQVGGFEIDLSSGINLRSAEYMAVQGLPAAAVHEAHAHWVARLHPEDRDRAERRFLEAISEASGALDYAQEYRIVTPDGGVRWISARAEIERDAEGRALRMVGAHHDITALRETQAELERLNQALEQRVRDEVEKREAAQARAAHAERMRALGQLASGIAHDMNNLLQSVQSGAAIIARAPDQPDQVAAVAEALLQAADRGTAVTSRLLSFARQAELRAEPVDPASLLTQLAEMLRHSLGRRYACQVEPCAQLPPLLADRRQLETALLNLAINARDAMPGGGLISLSAAAERVAGAHPAGLAPGAYIRLGVRDDGMGMDAETLARVTEPFFTTKPAEQGTGLGLSMAKGFAEQSGGGLALESEPGEGTLVTLWLPAAG</sequence>
<dbReference type="InterPro" id="IPR000700">
    <property type="entry name" value="PAS-assoc_C"/>
</dbReference>
<feature type="domain" description="Histidine kinase" evidence="14">
    <location>
        <begin position="182"/>
        <end position="402"/>
    </location>
</feature>
<keyword evidence="10" id="KW-0547">Nucleotide-binding</keyword>
<dbReference type="PANTHER" id="PTHR43065">
    <property type="entry name" value="SENSOR HISTIDINE KINASE"/>
    <property type="match status" value="1"/>
</dbReference>
<evidence type="ECO:0000256" key="6">
    <source>
        <dbReference type="ARBA" id="ARBA00022553"/>
    </source>
</evidence>
<dbReference type="Gene3D" id="1.10.287.130">
    <property type="match status" value="1"/>
</dbReference>
<dbReference type="PRINTS" id="PR00344">
    <property type="entry name" value="BCTRLSENSOR"/>
</dbReference>
<evidence type="ECO:0000256" key="11">
    <source>
        <dbReference type="ARBA" id="ARBA00022989"/>
    </source>
</evidence>
<keyword evidence="4" id="KW-1003">Cell membrane</keyword>
<dbReference type="Proteomes" id="UP000188879">
    <property type="component" value="Unassembled WGS sequence"/>
</dbReference>
<evidence type="ECO:0000256" key="13">
    <source>
        <dbReference type="SAM" id="Coils"/>
    </source>
</evidence>
<dbReference type="EMBL" id="MLCO01000160">
    <property type="protein sequence ID" value="ONG51583.1"/>
    <property type="molecule type" value="Genomic_DNA"/>
</dbReference>
<comment type="catalytic activity">
    <reaction evidence="1">
        <text>ATP + protein L-histidine = ADP + protein N-phospho-L-histidine.</text>
        <dbReference type="EC" id="2.7.13.3"/>
    </reaction>
</comment>
<evidence type="ECO:0000256" key="2">
    <source>
        <dbReference type="ARBA" id="ARBA00004429"/>
    </source>
</evidence>
<evidence type="ECO:0000256" key="8">
    <source>
        <dbReference type="ARBA" id="ARBA00022692"/>
    </source>
</evidence>
<dbReference type="SUPFAM" id="SSF55874">
    <property type="entry name" value="ATPase domain of HSP90 chaperone/DNA topoisomerase II/histidine kinase"/>
    <property type="match status" value="1"/>
</dbReference>
<dbReference type="CDD" id="cd00082">
    <property type="entry name" value="HisKA"/>
    <property type="match status" value="1"/>
</dbReference>
<keyword evidence="5" id="KW-0997">Cell inner membrane</keyword>
<dbReference type="AlphaFoldDB" id="A0A1V2H0D8"/>
<dbReference type="SMART" id="SM00086">
    <property type="entry name" value="PAC"/>
    <property type="match status" value="1"/>
</dbReference>
<keyword evidence="12" id="KW-0472">Membrane</keyword>
<dbReference type="RefSeq" id="WP_076958327.1">
    <property type="nucleotide sequence ID" value="NZ_MLCO01000160.1"/>
</dbReference>
<dbReference type="Gene3D" id="3.30.450.20">
    <property type="entry name" value="PAS domain"/>
    <property type="match status" value="1"/>
</dbReference>
<evidence type="ECO:0000256" key="10">
    <source>
        <dbReference type="ARBA" id="ARBA00022741"/>
    </source>
</evidence>